<evidence type="ECO:0000256" key="1">
    <source>
        <dbReference type="SAM" id="Phobius"/>
    </source>
</evidence>
<dbReference type="InterPro" id="IPR005046">
    <property type="entry name" value="DUF285"/>
</dbReference>
<feature type="transmembrane region" description="Helical" evidence="1">
    <location>
        <begin position="7"/>
        <end position="26"/>
    </location>
</feature>
<proteinExistence type="predicted"/>
<keyword evidence="1" id="KW-0812">Transmembrane</keyword>
<dbReference type="Pfam" id="PF03382">
    <property type="entry name" value="DUF285"/>
    <property type="match status" value="1"/>
</dbReference>
<protein>
    <recommendedName>
        <fullName evidence="4">PARCEL domain-containing protein</fullName>
    </recommendedName>
</protein>
<sequence length="435" mass="50360">MKKIIKVIAFGLILTSLTVLLLNINIKEPSMLLSNKQENNIEETKEHEYDSNNRETIKKLGWEKISGGYKLKQIPIHIRTVPKELPKHITSLNSVFKENISDKIEGIQYWDTSNITDMSNMFESAQWFDQDISNWNTSKVTNMSSMFYDAKLFNKNISKWDISHVTNISKMFWGASSFDQDLSKWNTTSVINFASFSDNQNKNFILPKVEIKNNRLRTLINVFPELLKALENKSNSVKYLGLSNFQINSPITIKAQNTKLVEDLKFSILSFNDLEKEFNQNANNTTFEKLKEGYKIKLSNRSKLYSIFFKKNNSLTDNDHKHILLFTSPMKPIVLKNYINVINTNNIIAELKNTDSSFKNVDLEVKNNTIINNQAVIKLKSTHDLYEDEIRVIFNNKSKFFKDNKYIILLGVLGSGFLISSLGWLTYSLIKRKNK</sequence>
<name>A0A084ERJ3_MYCCA</name>
<feature type="transmembrane region" description="Helical" evidence="1">
    <location>
        <begin position="406"/>
        <end position="430"/>
    </location>
</feature>
<dbReference type="Proteomes" id="UP000028533">
    <property type="component" value="Unassembled WGS sequence"/>
</dbReference>
<evidence type="ECO:0000313" key="3">
    <source>
        <dbReference type="Proteomes" id="UP000028533"/>
    </source>
</evidence>
<dbReference type="InterPro" id="IPR011889">
    <property type="entry name" value="Liste_lipo_26"/>
</dbReference>
<dbReference type="RefSeq" id="WP_051763754.1">
    <property type="nucleotide sequence ID" value="NZ_JFDO01000004.1"/>
</dbReference>
<accession>A0A084ERJ3</accession>
<evidence type="ECO:0000313" key="2">
    <source>
        <dbReference type="EMBL" id="KEZ20585.1"/>
    </source>
</evidence>
<gene>
    <name evidence="2" type="ORF">MCAPa_1630</name>
</gene>
<organism evidence="2 3">
    <name type="scientific">Mycoplasma capricolum subsp. capricolum 14232</name>
    <dbReference type="NCBI Taxonomy" id="1188238"/>
    <lineage>
        <taxon>Bacteria</taxon>
        <taxon>Bacillati</taxon>
        <taxon>Mycoplasmatota</taxon>
        <taxon>Mollicutes</taxon>
        <taxon>Mycoplasmataceae</taxon>
        <taxon>Mycoplasma</taxon>
    </lineage>
</organism>
<reference evidence="2 3" key="1">
    <citation type="submission" date="2014-02" db="EMBL/GenBank/DDBJ databases">
        <title>Genome sequence of Mycoplasma capricolum subsp. capricolum strain 14232.</title>
        <authorList>
            <person name="Sirand-Pugnet P."/>
            <person name="Breton M."/>
            <person name="Dordet-Frisoni E."/>
            <person name="Baranowski E."/>
            <person name="Barre A."/>
            <person name="Couture C."/>
            <person name="Dupuy V."/>
            <person name="Gaurivaud P."/>
            <person name="Jacob D."/>
            <person name="Lemaitre C."/>
            <person name="Manso-Silvan L."/>
            <person name="Nikolski M."/>
            <person name="Nouvel L.-X."/>
            <person name="Poumarat F."/>
            <person name="Tardy F."/>
            <person name="Thebault P."/>
            <person name="Theil S."/>
            <person name="Citti C."/>
            <person name="Thiaucourt F."/>
            <person name="Blanchard A."/>
        </authorList>
    </citation>
    <scope>NUCLEOTIDE SEQUENCE [LARGE SCALE GENOMIC DNA]</scope>
    <source>
        <strain evidence="2 3">14232</strain>
    </source>
</reference>
<comment type="caution">
    <text evidence="2">The sequence shown here is derived from an EMBL/GenBank/DDBJ whole genome shotgun (WGS) entry which is preliminary data.</text>
</comment>
<evidence type="ECO:0008006" key="4">
    <source>
        <dbReference type="Google" id="ProtNLM"/>
    </source>
</evidence>
<keyword evidence="1" id="KW-1133">Transmembrane helix</keyword>
<keyword evidence="1" id="KW-0472">Membrane</keyword>
<dbReference type="AlphaFoldDB" id="A0A084ERJ3"/>
<dbReference type="NCBIfam" id="TIGR02167">
    <property type="entry name" value="Liste_lipo_26"/>
    <property type="match status" value="1"/>
</dbReference>
<dbReference type="EMBL" id="JFDO01000004">
    <property type="protein sequence ID" value="KEZ20585.1"/>
    <property type="molecule type" value="Genomic_DNA"/>
</dbReference>